<dbReference type="GO" id="GO:0016887">
    <property type="term" value="F:ATP hydrolysis activity"/>
    <property type="evidence" value="ECO:0007669"/>
    <property type="project" value="InterPro"/>
</dbReference>
<comment type="caution">
    <text evidence="4">The sequence shown here is derived from an EMBL/GenBank/DDBJ whole genome shotgun (WGS) entry which is preliminary data.</text>
</comment>
<evidence type="ECO:0000313" key="5">
    <source>
        <dbReference type="Proteomes" id="UP000470446"/>
    </source>
</evidence>
<dbReference type="Proteomes" id="UP000470446">
    <property type="component" value="Unassembled WGS sequence"/>
</dbReference>
<proteinExistence type="inferred from homology"/>
<organism evidence="4 5">
    <name type="scientific">Streptomyces coelicoflavus</name>
    <dbReference type="NCBI Taxonomy" id="285562"/>
    <lineage>
        <taxon>Bacteria</taxon>
        <taxon>Bacillati</taxon>
        <taxon>Actinomycetota</taxon>
        <taxon>Actinomycetes</taxon>
        <taxon>Kitasatosporales</taxon>
        <taxon>Streptomycetaceae</taxon>
        <taxon>Streptomyces</taxon>
    </lineage>
</organism>
<gene>
    <name evidence="4" type="ORF">G3I32_00125</name>
</gene>
<dbReference type="EMBL" id="JAAGMA010000001">
    <property type="protein sequence ID" value="NEB07312.1"/>
    <property type="molecule type" value="Genomic_DNA"/>
</dbReference>
<evidence type="ECO:0000256" key="2">
    <source>
        <dbReference type="SAM" id="MobiDB-lite"/>
    </source>
</evidence>
<evidence type="ECO:0000313" key="4">
    <source>
        <dbReference type="EMBL" id="NEB07312.1"/>
    </source>
</evidence>
<dbReference type="Gene3D" id="3.40.50.300">
    <property type="entry name" value="P-loop containing nucleotide triphosphate hydrolases"/>
    <property type="match status" value="1"/>
</dbReference>
<dbReference type="SUPFAM" id="SSF52540">
    <property type="entry name" value="P-loop containing nucleoside triphosphate hydrolases"/>
    <property type="match status" value="1"/>
</dbReference>
<dbReference type="CDD" id="cd01130">
    <property type="entry name" value="VirB11-like_ATPase"/>
    <property type="match status" value="1"/>
</dbReference>
<feature type="compositionally biased region" description="Basic and acidic residues" evidence="2">
    <location>
        <begin position="15"/>
        <end position="27"/>
    </location>
</feature>
<sequence length="435" mass="47494">MTAVDHSLVKRFRQDAGDRITEQRRQDQVAGVTPMSTEDERHYARAVIAQILEEYARAEINAGRTPLDAETEEAYAAAVHAALFGVGRLQPLLDDPEVENIDINGCDHVFVGYSDGREVRGEPVAETDEELIELIQILGAYSGLSSRPFDSANPQLDLRLPDGSRLSAVMDVARRPALSIRRARLGKVFISDLVGNGTLTPELGHFLACAVRARKNIMIAGATNAGKTTLLRALANEIPPHERLITVERALELGLDTFPELHPNVVAFEERLPNSEGQGTISMAELVRRSLRMNPSRVIVGEVLGDEIVTMLNAMSQGNDGSLSTIHANSSHEVFNRISTYALQATERLPIEASQMLVAGAVNFVVFVQRRNDFQSGGRLQRMVTSVREVNGVDGRVLSSEVFAEAADGQVVPHAPIACLEELIAYGYRPNGTWG</sequence>
<dbReference type="InterPro" id="IPR001482">
    <property type="entry name" value="T2SS/T4SS_dom"/>
</dbReference>
<dbReference type="FunFam" id="3.40.50.300:FF:001325">
    <property type="entry name" value="Type II secretion system protein E"/>
    <property type="match status" value="1"/>
</dbReference>
<name>A0A7K3PBL6_9ACTN</name>
<evidence type="ECO:0000259" key="3">
    <source>
        <dbReference type="Pfam" id="PF00437"/>
    </source>
</evidence>
<accession>A0A7K3PBL6</accession>
<dbReference type="AlphaFoldDB" id="A0A7K3PBL6"/>
<reference evidence="4 5" key="1">
    <citation type="submission" date="2020-01" db="EMBL/GenBank/DDBJ databases">
        <title>Insect and environment-associated Actinomycetes.</title>
        <authorList>
            <person name="Currrie C."/>
            <person name="Chevrette M."/>
            <person name="Carlson C."/>
            <person name="Stubbendieck R."/>
            <person name="Wendt-Pienkowski E."/>
        </authorList>
    </citation>
    <scope>NUCLEOTIDE SEQUENCE [LARGE SCALE GENOMIC DNA]</scope>
    <source>
        <strain evidence="4 5">SID14163</strain>
    </source>
</reference>
<dbReference type="Gene3D" id="3.30.450.380">
    <property type="match status" value="1"/>
</dbReference>
<dbReference type="Pfam" id="PF00437">
    <property type="entry name" value="T2SSE"/>
    <property type="match status" value="1"/>
</dbReference>
<dbReference type="FunFam" id="3.30.450.380:FF:000004">
    <property type="entry name" value="Type II secretion system protein E"/>
    <property type="match status" value="1"/>
</dbReference>
<feature type="region of interest" description="Disordered" evidence="2">
    <location>
        <begin position="15"/>
        <end position="36"/>
    </location>
</feature>
<feature type="domain" description="Bacterial type II secretion system protein E" evidence="3">
    <location>
        <begin position="148"/>
        <end position="357"/>
    </location>
</feature>
<evidence type="ECO:0000256" key="1">
    <source>
        <dbReference type="ARBA" id="ARBA00006611"/>
    </source>
</evidence>
<dbReference type="RefSeq" id="WP_164243393.1">
    <property type="nucleotide sequence ID" value="NZ_JAAGMA010000001.1"/>
</dbReference>
<dbReference type="InterPro" id="IPR027417">
    <property type="entry name" value="P-loop_NTPase"/>
</dbReference>
<dbReference type="PANTHER" id="PTHR30486">
    <property type="entry name" value="TWITCHING MOTILITY PROTEIN PILT"/>
    <property type="match status" value="1"/>
</dbReference>
<dbReference type="PANTHER" id="PTHR30486:SF6">
    <property type="entry name" value="TYPE IV PILUS RETRACTATION ATPASE PILT"/>
    <property type="match status" value="1"/>
</dbReference>
<comment type="similarity">
    <text evidence="1">Belongs to the GSP E family.</text>
</comment>
<protein>
    <submittedName>
        <fullName evidence="4">CpaF family protein</fullName>
    </submittedName>
</protein>
<dbReference type="InterPro" id="IPR050921">
    <property type="entry name" value="T4SS_GSP_E_ATPase"/>
</dbReference>